<evidence type="ECO:0000313" key="5">
    <source>
        <dbReference type="EMBL" id="PXY28236.1"/>
    </source>
</evidence>
<dbReference type="InterPro" id="IPR050121">
    <property type="entry name" value="Cytochrome_P450_monoxygenase"/>
</dbReference>
<dbReference type="PANTHER" id="PTHR24305:SF166">
    <property type="entry name" value="CYTOCHROME P450 12A4, MITOCHONDRIAL-RELATED"/>
    <property type="match status" value="1"/>
</dbReference>
<keyword evidence="3 4" id="KW-0479">Metal-binding</keyword>
<evidence type="ECO:0000313" key="6">
    <source>
        <dbReference type="Proteomes" id="UP000249915"/>
    </source>
</evidence>
<feature type="binding site" description="axial binding residue" evidence="3">
    <location>
        <position position="373"/>
    </location>
    <ligand>
        <name>heme</name>
        <dbReference type="ChEBI" id="CHEBI:30413"/>
    </ligand>
    <ligandPart>
        <name>Fe</name>
        <dbReference type="ChEBI" id="CHEBI:18248"/>
    </ligandPart>
</feature>
<dbReference type="InterPro" id="IPR001128">
    <property type="entry name" value="Cyt_P450"/>
</dbReference>
<proteinExistence type="inferred from homology"/>
<dbReference type="PRINTS" id="PR00385">
    <property type="entry name" value="P450"/>
</dbReference>
<dbReference type="Gene3D" id="1.10.630.10">
    <property type="entry name" value="Cytochrome P450"/>
    <property type="match status" value="1"/>
</dbReference>
<keyword evidence="4" id="KW-0503">Monooxygenase</keyword>
<dbReference type="EMBL" id="MASW01000002">
    <property type="protein sequence ID" value="PXY28236.1"/>
    <property type="molecule type" value="Genomic_DNA"/>
</dbReference>
<dbReference type="GO" id="GO:0020037">
    <property type="term" value="F:heme binding"/>
    <property type="evidence" value="ECO:0007669"/>
    <property type="project" value="InterPro"/>
</dbReference>
<name>A0A2V4B260_9PSEU</name>
<accession>A0A2V4B260</accession>
<comment type="caution">
    <text evidence="5">The sequence shown here is derived from an EMBL/GenBank/DDBJ whole genome shotgun (WGS) entry which is preliminary data.</text>
</comment>
<dbReference type="PANTHER" id="PTHR24305">
    <property type="entry name" value="CYTOCHROME P450"/>
    <property type="match status" value="1"/>
</dbReference>
<dbReference type="GO" id="GO:0004497">
    <property type="term" value="F:monooxygenase activity"/>
    <property type="evidence" value="ECO:0007669"/>
    <property type="project" value="UniProtKB-KW"/>
</dbReference>
<protein>
    <submittedName>
        <fullName evidence="5">Cytochrome P450</fullName>
    </submittedName>
</protein>
<comment type="similarity">
    <text evidence="2 4">Belongs to the cytochrome P450 family.</text>
</comment>
<dbReference type="InterPro" id="IPR002401">
    <property type="entry name" value="Cyt_P450_E_grp-I"/>
</dbReference>
<dbReference type="OrthoDB" id="5290182at2"/>
<dbReference type="GO" id="GO:0016705">
    <property type="term" value="F:oxidoreductase activity, acting on paired donors, with incorporation or reduction of molecular oxygen"/>
    <property type="evidence" value="ECO:0007669"/>
    <property type="project" value="InterPro"/>
</dbReference>
<dbReference type="PRINTS" id="PR00463">
    <property type="entry name" value="EP450I"/>
</dbReference>
<dbReference type="GO" id="GO:0005506">
    <property type="term" value="F:iron ion binding"/>
    <property type="evidence" value="ECO:0007669"/>
    <property type="project" value="InterPro"/>
</dbReference>
<dbReference type="InterPro" id="IPR036396">
    <property type="entry name" value="Cyt_P450_sf"/>
</dbReference>
<dbReference type="Pfam" id="PF00067">
    <property type="entry name" value="p450"/>
    <property type="match status" value="1"/>
</dbReference>
<evidence type="ECO:0000256" key="4">
    <source>
        <dbReference type="RuleBase" id="RU000461"/>
    </source>
</evidence>
<evidence type="ECO:0000256" key="2">
    <source>
        <dbReference type="ARBA" id="ARBA00010617"/>
    </source>
</evidence>
<gene>
    <name evidence="5" type="ORF">BAY60_18105</name>
</gene>
<dbReference type="AlphaFoldDB" id="A0A2V4B260"/>
<evidence type="ECO:0000256" key="3">
    <source>
        <dbReference type="PIRSR" id="PIRSR602401-1"/>
    </source>
</evidence>
<comment type="cofactor">
    <cofactor evidence="1 3">
        <name>heme</name>
        <dbReference type="ChEBI" id="CHEBI:30413"/>
    </cofactor>
</comment>
<dbReference type="RefSeq" id="WP_112282248.1">
    <property type="nucleotide sequence ID" value="NZ_MASW01000002.1"/>
</dbReference>
<dbReference type="Proteomes" id="UP000249915">
    <property type="component" value="Unassembled WGS sequence"/>
</dbReference>
<dbReference type="InterPro" id="IPR017972">
    <property type="entry name" value="Cyt_P450_CS"/>
</dbReference>
<dbReference type="SUPFAM" id="SSF48264">
    <property type="entry name" value="Cytochrome P450"/>
    <property type="match status" value="1"/>
</dbReference>
<keyword evidence="3 4" id="KW-0408">Iron</keyword>
<keyword evidence="3 4" id="KW-0349">Heme</keyword>
<evidence type="ECO:0000256" key="1">
    <source>
        <dbReference type="ARBA" id="ARBA00001971"/>
    </source>
</evidence>
<dbReference type="PROSITE" id="PS00086">
    <property type="entry name" value="CYTOCHROME_P450"/>
    <property type="match status" value="1"/>
</dbReference>
<keyword evidence="6" id="KW-1185">Reference proteome</keyword>
<sequence>MISYGPGEVLRWLYRRRGPVVRFGFGAFRYVYLLGPDANRFVFANNELFEVGAAFAGLVPVDGETSLIVSDGEDHRRRRRLVQPALHHRQIEHYLETMAACADEVIDSWAPGQVVDVYQAFRGAIRQSTLRSLFGARMAADAEFFGAELQDLLDLVDRLPEAIRWHRALRTPLWRRAMRARERVDARIHAEIDRVRTHGADTDDQVLAMLVRGRDDGGGLTDQEVRDQAVTLIAAGYETTSAAMAWAVHALLTHPDCATRAAEEVRDVLGDKPPAADDLERLPYLRAVVSETLRLCPPAVVSARKAVRGFEFAGKRVAAGAMLLYSPYVTHRSPEVYEQALEFRPERWLPDDPGYRRRGPHEFAPFGGGPHRCIGSTMATTELTVMLARLLVRARLRPVSRSVRATGFAAMRPRGGLRTTVVATR</sequence>
<reference evidence="5 6" key="1">
    <citation type="submission" date="2016-07" db="EMBL/GenBank/DDBJ databases">
        <title>Draft genome sequence of Prauserella muralis DSM 45305, isolated from a mould-covered wall in an indoor environment.</title>
        <authorList>
            <person name="Ruckert C."/>
            <person name="Albersmeier A."/>
            <person name="Jiang C.-L."/>
            <person name="Jiang Y."/>
            <person name="Kalinowski J."/>
            <person name="Schneider O."/>
            <person name="Winkler A."/>
            <person name="Zotchev S.B."/>
        </authorList>
    </citation>
    <scope>NUCLEOTIDE SEQUENCE [LARGE SCALE GENOMIC DNA]</scope>
    <source>
        <strain evidence="5 6">DSM 45305</strain>
    </source>
</reference>
<dbReference type="CDD" id="cd11053">
    <property type="entry name" value="CYP110-like"/>
    <property type="match status" value="1"/>
</dbReference>
<keyword evidence="4" id="KW-0560">Oxidoreductase</keyword>
<organism evidence="5 6">
    <name type="scientific">Prauserella muralis</name>
    <dbReference type="NCBI Taxonomy" id="588067"/>
    <lineage>
        <taxon>Bacteria</taxon>
        <taxon>Bacillati</taxon>
        <taxon>Actinomycetota</taxon>
        <taxon>Actinomycetes</taxon>
        <taxon>Pseudonocardiales</taxon>
        <taxon>Pseudonocardiaceae</taxon>
        <taxon>Prauserella</taxon>
    </lineage>
</organism>